<dbReference type="Pfam" id="PF10646">
    <property type="entry name" value="Germane"/>
    <property type="match status" value="2"/>
</dbReference>
<gene>
    <name evidence="2" type="primary">gerM</name>
    <name evidence="2" type="ORF">HAL01_04260</name>
</gene>
<sequence length="331" mass="37334">MKNKLWMYVLMMSCCFMLVGCGKEDYSEVLSDESYTFELEEQPTVKRELYFLSSEGYVVPNQLLLPVQEDRAVLKQALEYLVEGGPIESLLPSGLVPVLPVNTTIRGLNITEDETLIIDFSADFLSYDAMKEKNILEAITYTATSFHGIERIKLWVEGEEINVMPKQKTIMTNGYSRAEGINVLKSEAIDYLTTTPVTMYYPYYVNETCYFIPTTAYVPQDINIKEVVIQSLINGPGVYENVSHIVEKHVNVMKVAQTDDLITVTLSDEVLTTEGKLQSNILETMVLTLTEFDDVKQVQLKVEGIDDLTADQSSGYVEAMTREDVLNPTSL</sequence>
<keyword evidence="3" id="KW-1185">Reference proteome</keyword>
<dbReference type="RefSeq" id="WP_170243618.1">
    <property type="nucleotide sequence ID" value="NZ_BJYE01000004.1"/>
</dbReference>
<dbReference type="EMBL" id="BJYE01000004">
    <property type="protein sequence ID" value="GEN55962.1"/>
    <property type="molecule type" value="Genomic_DNA"/>
</dbReference>
<evidence type="ECO:0000259" key="1">
    <source>
        <dbReference type="SMART" id="SM00909"/>
    </source>
</evidence>
<feature type="domain" description="GerMN" evidence="1">
    <location>
        <begin position="225"/>
        <end position="311"/>
    </location>
</feature>
<reference evidence="2 3" key="1">
    <citation type="submission" date="2019-07" db="EMBL/GenBank/DDBJ databases">
        <title>Whole genome shotgun sequence of Halolactibacillus alkaliphilus NBRC 103919.</title>
        <authorList>
            <person name="Hosoyama A."/>
            <person name="Uohara A."/>
            <person name="Ohji S."/>
            <person name="Ichikawa N."/>
        </authorList>
    </citation>
    <scope>NUCLEOTIDE SEQUENCE [LARGE SCALE GENOMIC DNA]</scope>
    <source>
        <strain evidence="2 3">NBRC 103919</strain>
    </source>
</reference>
<dbReference type="AlphaFoldDB" id="A0A511WZA3"/>
<evidence type="ECO:0000313" key="2">
    <source>
        <dbReference type="EMBL" id="GEN55962.1"/>
    </source>
</evidence>
<proteinExistence type="predicted"/>
<protein>
    <submittedName>
        <fullName evidence="2">Spore germination protein GerM</fullName>
    </submittedName>
</protein>
<dbReference type="PROSITE" id="PS51257">
    <property type="entry name" value="PROKAR_LIPOPROTEIN"/>
    <property type="match status" value="1"/>
</dbReference>
<dbReference type="SMART" id="SM00909">
    <property type="entry name" value="Germane"/>
    <property type="match status" value="2"/>
</dbReference>
<evidence type="ECO:0000313" key="3">
    <source>
        <dbReference type="Proteomes" id="UP000321400"/>
    </source>
</evidence>
<organism evidence="2 3">
    <name type="scientific">Halolactibacillus alkaliphilus</name>
    <dbReference type="NCBI Taxonomy" id="442899"/>
    <lineage>
        <taxon>Bacteria</taxon>
        <taxon>Bacillati</taxon>
        <taxon>Bacillota</taxon>
        <taxon>Bacilli</taxon>
        <taxon>Bacillales</taxon>
        <taxon>Bacillaceae</taxon>
        <taxon>Halolactibacillus</taxon>
    </lineage>
</organism>
<dbReference type="STRING" id="442899.SAMN05720591_10510"/>
<dbReference type="InterPro" id="IPR019606">
    <property type="entry name" value="GerMN"/>
</dbReference>
<comment type="caution">
    <text evidence="2">The sequence shown here is derived from an EMBL/GenBank/DDBJ whole genome shotgun (WGS) entry which is preliminary data.</text>
</comment>
<accession>A0A511WZA3</accession>
<dbReference type="Proteomes" id="UP000321400">
    <property type="component" value="Unassembled WGS sequence"/>
</dbReference>
<name>A0A511WZA3_9BACI</name>
<feature type="domain" description="GerMN" evidence="1">
    <location>
        <begin position="74"/>
        <end position="165"/>
    </location>
</feature>